<dbReference type="InterPro" id="IPR017927">
    <property type="entry name" value="FAD-bd_FR_type"/>
</dbReference>
<dbReference type="EMBL" id="JBHMBS010000017">
    <property type="protein sequence ID" value="MFB9679595.1"/>
    <property type="molecule type" value="Genomic_DNA"/>
</dbReference>
<dbReference type="Gene3D" id="2.40.30.10">
    <property type="entry name" value="Translation factors"/>
    <property type="match status" value="1"/>
</dbReference>
<evidence type="ECO:0000256" key="1">
    <source>
        <dbReference type="SAM" id="MobiDB-lite"/>
    </source>
</evidence>
<gene>
    <name evidence="3" type="ORF">ACFFRH_29280</name>
</gene>
<dbReference type="InterPro" id="IPR017938">
    <property type="entry name" value="Riboflavin_synthase-like_b-brl"/>
</dbReference>
<feature type="region of interest" description="Disordered" evidence="1">
    <location>
        <begin position="237"/>
        <end position="257"/>
    </location>
</feature>
<evidence type="ECO:0000313" key="4">
    <source>
        <dbReference type="Proteomes" id="UP001589610"/>
    </source>
</evidence>
<evidence type="ECO:0000259" key="2">
    <source>
        <dbReference type="PROSITE" id="PS51384"/>
    </source>
</evidence>
<reference evidence="3 4" key="1">
    <citation type="submission" date="2024-09" db="EMBL/GenBank/DDBJ databases">
        <authorList>
            <person name="Sun Q."/>
            <person name="Mori K."/>
        </authorList>
    </citation>
    <scope>NUCLEOTIDE SEQUENCE [LARGE SCALE GENOMIC DNA]</scope>
    <source>
        <strain evidence="3 4">JCM 3028</strain>
    </source>
</reference>
<dbReference type="PANTHER" id="PTHR30157">
    <property type="entry name" value="FERRIC REDUCTASE, NADPH-DEPENDENT"/>
    <property type="match status" value="1"/>
</dbReference>
<keyword evidence="4" id="KW-1185">Reference proteome</keyword>
<evidence type="ECO:0000313" key="3">
    <source>
        <dbReference type="EMBL" id="MFB9679595.1"/>
    </source>
</evidence>
<dbReference type="PROSITE" id="PS51384">
    <property type="entry name" value="FAD_FR"/>
    <property type="match status" value="1"/>
</dbReference>
<dbReference type="Proteomes" id="UP001589610">
    <property type="component" value="Unassembled WGS sequence"/>
</dbReference>
<dbReference type="Pfam" id="PF04954">
    <property type="entry name" value="SIP"/>
    <property type="match status" value="1"/>
</dbReference>
<dbReference type="InterPro" id="IPR039374">
    <property type="entry name" value="SIP_fam"/>
</dbReference>
<organism evidence="3 4">
    <name type="scientific">Streptosporangium vulgare</name>
    <dbReference type="NCBI Taxonomy" id="46190"/>
    <lineage>
        <taxon>Bacteria</taxon>
        <taxon>Bacillati</taxon>
        <taxon>Actinomycetota</taxon>
        <taxon>Actinomycetes</taxon>
        <taxon>Streptosporangiales</taxon>
        <taxon>Streptosporangiaceae</taxon>
        <taxon>Streptosporangium</taxon>
    </lineage>
</organism>
<dbReference type="RefSeq" id="WP_386160972.1">
    <property type="nucleotide sequence ID" value="NZ_JBHMBS010000017.1"/>
</dbReference>
<sequence>MTAGGERTLERAAEVPAYRGHSVKVLRTARLSPSFVRVTFGGEDLAGFADKGFDQRIKVILPLPDGSITPLGDGDDWYQRWRALPDELRNPIRTYTARAVRPESRELDIDFVLHGESGPASRWATRVAPGDRVVVVGPNAAHPGPVGGREWAPPAGVEHLLLAGDETAVPAIATIVESLSGSVRATALLEVPEAADALPLDVRPGVKVAWLPREGARHGDLLIPAVRETLSALTAPRGTAAGEPTGPAAPAGPGAASTLEDVDVDVDVDEEILWEVPESTGGGGLYAWLAGEAGVVKLLRRHLVQEAGIDRSSVAFMGYWRLGRSESA</sequence>
<name>A0ABV5TKE9_9ACTN</name>
<dbReference type="PANTHER" id="PTHR30157:SF0">
    <property type="entry name" value="NADPH-DEPENDENT FERRIC-CHELATE REDUCTASE"/>
    <property type="match status" value="1"/>
</dbReference>
<dbReference type="InterPro" id="IPR007037">
    <property type="entry name" value="SIP_rossman_dom"/>
</dbReference>
<feature type="domain" description="FAD-binding FR-type" evidence="2">
    <location>
        <begin position="18"/>
        <end position="145"/>
    </location>
</feature>
<dbReference type="CDD" id="cd06193">
    <property type="entry name" value="siderophore_interacting"/>
    <property type="match status" value="1"/>
</dbReference>
<dbReference type="Gene3D" id="3.40.50.80">
    <property type="entry name" value="Nucleotide-binding domain of ferredoxin-NADP reductase (FNR) module"/>
    <property type="match status" value="1"/>
</dbReference>
<dbReference type="InterPro" id="IPR039261">
    <property type="entry name" value="FNR_nucleotide-bd"/>
</dbReference>
<accession>A0ABV5TKE9</accession>
<protein>
    <submittedName>
        <fullName evidence="3">Siderophore-interacting protein</fullName>
    </submittedName>
</protein>
<dbReference type="Pfam" id="PF08021">
    <property type="entry name" value="FAD_binding_9"/>
    <property type="match status" value="1"/>
</dbReference>
<proteinExistence type="predicted"/>
<dbReference type="InterPro" id="IPR013113">
    <property type="entry name" value="SIP_FAD-bd"/>
</dbReference>
<dbReference type="SUPFAM" id="SSF63380">
    <property type="entry name" value="Riboflavin synthase domain-like"/>
    <property type="match status" value="1"/>
</dbReference>
<comment type="caution">
    <text evidence="3">The sequence shown here is derived from an EMBL/GenBank/DDBJ whole genome shotgun (WGS) entry which is preliminary data.</text>
</comment>
<feature type="compositionally biased region" description="Low complexity" evidence="1">
    <location>
        <begin position="237"/>
        <end position="256"/>
    </location>
</feature>